<dbReference type="PANTHER" id="PTHR48111:SF1">
    <property type="entry name" value="TWO-COMPONENT RESPONSE REGULATOR ORR33"/>
    <property type="match status" value="1"/>
</dbReference>
<dbReference type="SUPFAM" id="SSF52172">
    <property type="entry name" value="CheY-like"/>
    <property type="match status" value="1"/>
</dbReference>
<evidence type="ECO:0000256" key="7">
    <source>
        <dbReference type="ARBA" id="ARBA00024867"/>
    </source>
</evidence>
<organism evidence="12 13">
    <name type="scientific">Romboutsia weinsteinii</name>
    <dbReference type="NCBI Taxonomy" id="2020949"/>
    <lineage>
        <taxon>Bacteria</taxon>
        <taxon>Bacillati</taxon>
        <taxon>Bacillota</taxon>
        <taxon>Clostridia</taxon>
        <taxon>Peptostreptococcales</taxon>
        <taxon>Peptostreptococcaceae</taxon>
        <taxon>Romboutsia</taxon>
    </lineage>
</organism>
<evidence type="ECO:0000256" key="6">
    <source>
        <dbReference type="ARBA" id="ARBA00023163"/>
    </source>
</evidence>
<dbReference type="PROSITE" id="PS51755">
    <property type="entry name" value="OMPR_PHOB"/>
    <property type="match status" value="1"/>
</dbReference>
<dbReference type="InterPro" id="IPR011006">
    <property type="entry name" value="CheY-like_superfamily"/>
</dbReference>
<keyword evidence="3" id="KW-0902">Two-component regulatory system</keyword>
<evidence type="ECO:0000313" key="13">
    <source>
        <dbReference type="Proteomes" id="UP000215694"/>
    </source>
</evidence>
<dbReference type="GO" id="GO:0000976">
    <property type="term" value="F:transcription cis-regulatory region binding"/>
    <property type="evidence" value="ECO:0007669"/>
    <property type="project" value="TreeGrafter"/>
</dbReference>
<evidence type="ECO:0000256" key="3">
    <source>
        <dbReference type="ARBA" id="ARBA00023012"/>
    </source>
</evidence>
<keyword evidence="6" id="KW-0804">Transcription</keyword>
<evidence type="ECO:0000256" key="4">
    <source>
        <dbReference type="ARBA" id="ARBA00023015"/>
    </source>
</evidence>
<feature type="domain" description="Response regulatory" evidence="10">
    <location>
        <begin position="2"/>
        <end position="114"/>
    </location>
</feature>
<keyword evidence="5 9" id="KW-0238">DNA-binding</keyword>
<dbReference type="InterPro" id="IPR039420">
    <property type="entry name" value="WalR-like"/>
</dbReference>
<protein>
    <recommendedName>
        <fullName evidence="1">Stage 0 sporulation protein A homolog</fullName>
    </recommendedName>
</protein>
<keyword evidence="2 8" id="KW-0597">Phosphoprotein</keyword>
<dbReference type="GO" id="GO:0005829">
    <property type="term" value="C:cytosol"/>
    <property type="evidence" value="ECO:0007669"/>
    <property type="project" value="TreeGrafter"/>
</dbReference>
<evidence type="ECO:0000259" key="11">
    <source>
        <dbReference type="PROSITE" id="PS51755"/>
    </source>
</evidence>
<dbReference type="CDD" id="cd00383">
    <property type="entry name" value="trans_reg_C"/>
    <property type="match status" value="1"/>
</dbReference>
<name>A0A371J6V4_9FIRM</name>
<comment type="function">
    <text evidence="7">May play the central regulatory role in sporulation. It may be an element of the effector pathway responsible for the activation of sporulation genes in response to nutritional stress. Spo0A may act in concert with spo0H (a sigma factor) to control the expression of some genes that are critical to the sporulation process.</text>
</comment>
<comment type="caution">
    <text evidence="12">The sequence shown here is derived from an EMBL/GenBank/DDBJ whole genome shotgun (WGS) entry which is preliminary data.</text>
</comment>
<dbReference type="Gene3D" id="1.10.10.10">
    <property type="entry name" value="Winged helix-like DNA-binding domain superfamily/Winged helix DNA-binding domain"/>
    <property type="match status" value="1"/>
</dbReference>
<dbReference type="SMART" id="SM00448">
    <property type="entry name" value="REC"/>
    <property type="match status" value="1"/>
</dbReference>
<dbReference type="Gene3D" id="6.10.250.690">
    <property type="match status" value="1"/>
</dbReference>
<dbReference type="GO" id="GO:0000156">
    <property type="term" value="F:phosphorelay response regulator activity"/>
    <property type="evidence" value="ECO:0007669"/>
    <property type="project" value="TreeGrafter"/>
</dbReference>
<dbReference type="Gene3D" id="3.40.50.2300">
    <property type="match status" value="1"/>
</dbReference>
<feature type="domain" description="OmpR/PhoB-type" evidence="11">
    <location>
        <begin position="121"/>
        <end position="216"/>
    </location>
</feature>
<dbReference type="PANTHER" id="PTHR48111">
    <property type="entry name" value="REGULATOR OF RPOS"/>
    <property type="match status" value="1"/>
</dbReference>
<dbReference type="Pfam" id="PF00072">
    <property type="entry name" value="Response_reg"/>
    <property type="match status" value="1"/>
</dbReference>
<dbReference type="GO" id="GO:0032993">
    <property type="term" value="C:protein-DNA complex"/>
    <property type="evidence" value="ECO:0007669"/>
    <property type="project" value="TreeGrafter"/>
</dbReference>
<evidence type="ECO:0000256" key="8">
    <source>
        <dbReference type="PROSITE-ProRule" id="PRU00169"/>
    </source>
</evidence>
<dbReference type="PROSITE" id="PS50110">
    <property type="entry name" value="RESPONSE_REGULATORY"/>
    <property type="match status" value="1"/>
</dbReference>
<evidence type="ECO:0000256" key="9">
    <source>
        <dbReference type="PROSITE-ProRule" id="PRU01091"/>
    </source>
</evidence>
<accession>A0A371J6V4</accession>
<dbReference type="FunFam" id="1.10.10.10:FF:000018">
    <property type="entry name" value="DNA-binding response regulator ResD"/>
    <property type="match status" value="1"/>
</dbReference>
<keyword evidence="4" id="KW-0805">Transcription regulation</keyword>
<dbReference type="FunFam" id="3.40.50.2300:FF:000001">
    <property type="entry name" value="DNA-binding response regulator PhoB"/>
    <property type="match status" value="1"/>
</dbReference>
<dbReference type="Pfam" id="PF00486">
    <property type="entry name" value="Trans_reg_C"/>
    <property type="match status" value="1"/>
</dbReference>
<dbReference type="GO" id="GO:0006355">
    <property type="term" value="P:regulation of DNA-templated transcription"/>
    <property type="evidence" value="ECO:0007669"/>
    <property type="project" value="InterPro"/>
</dbReference>
<evidence type="ECO:0000313" key="12">
    <source>
        <dbReference type="EMBL" id="RDY28398.1"/>
    </source>
</evidence>
<dbReference type="Proteomes" id="UP000215694">
    <property type="component" value="Unassembled WGS sequence"/>
</dbReference>
<dbReference type="RefSeq" id="WP_094369531.1">
    <property type="nucleotide sequence ID" value="NZ_NOJY02000007.1"/>
</dbReference>
<dbReference type="InterPro" id="IPR036388">
    <property type="entry name" value="WH-like_DNA-bd_sf"/>
</dbReference>
<dbReference type="InterPro" id="IPR001789">
    <property type="entry name" value="Sig_transdc_resp-reg_receiver"/>
</dbReference>
<dbReference type="AlphaFoldDB" id="A0A371J6V4"/>
<dbReference type="EMBL" id="NOJY02000007">
    <property type="protein sequence ID" value="RDY28398.1"/>
    <property type="molecule type" value="Genomic_DNA"/>
</dbReference>
<dbReference type="CDD" id="cd17574">
    <property type="entry name" value="REC_OmpR"/>
    <property type="match status" value="1"/>
</dbReference>
<evidence type="ECO:0000256" key="5">
    <source>
        <dbReference type="ARBA" id="ARBA00023125"/>
    </source>
</evidence>
<feature type="modified residue" description="4-aspartylphosphate" evidence="8">
    <location>
        <position position="51"/>
    </location>
</feature>
<dbReference type="OrthoDB" id="9778712at2"/>
<dbReference type="SMART" id="SM00862">
    <property type="entry name" value="Trans_reg_C"/>
    <property type="match status" value="1"/>
</dbReference>
<keyword evidence="13" id="KW-1185">Reference proteome</keyword>
<evidence type="ECO:0000259" key="10">
    <source>
        <dbReference type="PROSITE" id="PS50110"/>
    </source>
</evidence>
<sequence length="216" mass="25298">MRILVVEDEDAIRDLIAINLEMVGYEVFCAEDGIKAKEFLEKDTVDLILLDVMIPGIDGFSLIEEINSYNIPVIFVTAKESVLDRVKGLRLGAEDYIVKPFETIELLARIEVVLRRCNKSEKVVKFNHIEVYTDQRTVKMNNEDVYLTAKEYELLMLFLQNRNIALSRDQILNRVWGYEYIGESRTVDIHVQRIREKLELKEYIKTIFKVGYRLED</sequence>
<proteinExistence type="predicted"/>
<reference evidence="12 13" key="1">
    <citation type="journal article" date="2017" name="Genome Announc.">
        <title>Draft Genome Sequence of Romboutsia weinsteinii sp. nov. Strain CCRI-19649(T) Isolated from Surface Water.</title>
        <authorList>
            <person name="Maheux A.F."/>
            <person name="Boudreau D.K."/>
            <person name="Berube E."/>
            <person name="Boissinot M."/>
            <person name="Cantin P."/>
            <person name="Raymond F."/>
            <person name="Corbeil J."/>
            <person name="Omar R.F."/>
            <person name="Bergeron M.G."/>
        </authorList>
    </citation>
    <scope>NUCLEOTIDE SEQUENCE [LARGE SCALE GENOMIC DNA]</scope>
    <source>
        <strain evidence="12 13">CCRI-19649</strain>
    </source>
</reference>
<evidence type="ECO:0000256" key="2">
    <source>
        <dbReference type="ARBA" id="ARBA00022553"/>
    </source>
</evidence>
<gene>
    <name evidence="12" type="ORF">CHL78_005720</name>
</gene>
<evidence type="ECO:0000256" key="1">
    <source>
        <dbReference type="ARBA" id="ARBA00018672"/>
    </source>
</evidence>
<dbReference type="InterPro" id="IPR001867">
    <property type="entry name" value="OmpR/PhoB-type_DNA-bd"/>
</dbReference>
<feature type="DNA-binding region" description="OmpR/PhoB-type" evidence="9">
    <location>
        <begin position="121"/>
        <end position="216"/>
    </location>
</feature>